<dbReference type="AlphaFoldDB" id="A0A3N7HVS8"/>
<reference evidence="2 3" key="1">
    <citation type="submission" date="2018-08" db="EMBL/GenBank/DDBJ databases">
        <authorList>
            <person name="Khan S.A."/>
            <person name="Jeon C.O."/>
            <person name="Chun B.H."/>
            <person name="Jeong S.E."/>
        </authorList>
    </citation>
    <scope>NUCLEOTIDE SEQUENCE [LARGE SCALE GENOMIC DNA]</scope>
    <source>
        <strain evidence="2 3">S-16</strain>
    </source>
</reference>
<gene>
    <name evidence="2" type="ORF">DZC73_05630</name>
</gene>
<dbReference type="Proteomes" id="UP000267464">
    <property type="component" value="Unassembled WGS sequence"/>
</dbReference>
<evidence type="ECO:0000313" key="3">
    <source>
        <dbReference type="Proteomes" id="UP000267464"/>
    </source>
</evidence>
<organism evidence="2 3">
    <name type="scientific">Piscinibacter terrae</name>
    <dbReference type="NCBI Taxonomy" id="2496871"/>
    <lineage>
        <taxon>Bacteria</taxon>
        <taxon>Pseudomonadati</taxon>
        <taxon>Pseudomonadota</taxon>
        <taxon>Betaproteobacteria</taxon>
        <taxon>Burkholderiales</taxon>
        <taxon>Sphaerotilaceae</taxon>
        <taxon>Piscinibacter</taxon>
    </lineage>
</organism>
<evidence type="ECO:0000313" key="2">
    <source>
        <dbReference type="EMBL" id="RQP26488.1"/>
    </source>
</evidence>
<dbReference type="GO" id="GO:0030170">
    <property type="term" value="F:pyridoxal phosphate binding"/>
    <property type="evidence" value="ECO:0007669"/>
    <property type="project" value="InterPro"/>
</dbReference>
<evidence type="ECO:0000259" key="1">
    <source>
        <dbReference type="PROSITE" id="PS51340"/>
    </source>
</evidence>
<dbReference type="SUPFAM" id="SSF141673">
    <property type="entry name" value="MOSC N-terminal domain-like"/>
    <property type="match status" value="1"/>
</dbReference>
<dbReference type="SUPFAM" id="SSF50800">
    <property type="entry name" value="PK beta-barrel domain-like"/>
    <property type="match status" value="1"/>
</dbReference>
<protein>
    <submittedName>
        <fullName evidence="2">MOSC domain-containing protein</fullName>
    </submittedName>
</protein>
<dbReference type="PROSITE" id="PS51340">
    <property type="entry name" value="MOSC"/>
    <property type="match status" value="1"/>
</dbReference>
<name>A0A3N7HVS8_9BURK</name>
<accession>A0A3N7HVS8</accession>
<dbReference type="RefSeq" id="WP_124539174.1">
    <property type="nucleotide sequence ID" value="NZ_QUSW01000001.1"/>
</dbReference>
<keyword evidence="3" id="KW-1185">Reference proteome</keyword>
<sequence>MLRHCVAFGIVPIEGLSVTPNVRVVATFIHPIKACAAVELPSVTIDRWGAAQGDRRWAVINAEGSVTWAGEFPRLVLVMPELLPQGLRLTALDQAPLDVDDADLPPRTIGIWNDLAKRVDHFTVGDAGDEAAQWMSEVVKAPVRLVRLGDDAVGRDSTNRLHVVSTVSCAEVDELLAQRGLQAESLRRCRPNIVIEGLDAPLVPFIEDHLTQMRWQCGDGMVSMKFTGRSIRCVVPNVDTRTGEAQPVVLESLTTLSAQRWPNEAVSFGIYGRATPGARLDRGQPVEVEFGF</sequence>
<comment type="caution">
    <text evidence="2">The sequence shown here is derived from an EMBL/GenBank/DDBJ whole genome shotgun (WGS) entry which is preliminary data.</text>
</comment>
<dbReference type="GO" id="GO:0030151">
    <property type="term" value="F:molybdenum ion binding"/>
    <property type="evidence" value="ECO:0007669"/>
    <property type="project" value="InterPro"/>
</dbReference>
<dbReference type="InterPro" id="IPR011037">
    <property type="entry name" value="Pyrv_Knase-like_insert_dom_sf"/>
</dbReference>
<dbReference type="GO" id="GO:0003824">
    <property type="term" value="F:catalytic activity"/>
    <property type="evidence" value="ECO:0007669"/>
    <property type="project" value="InterPro"/>
</dbReference>
<feature type="domain" description="MOSC" evidence="1">
    <location>
        <begin position="97"/>
        <end position="289"/>
    </location>
</feature>
<dbReference type="Pfam" id="PF03476">
    <property type="entry name" value="MOSC_N"/>
    <property type="match status" value="1"/>
</dbReference>
<dbReference type="OrthoDB" id="581532at2"/>
<reference evidence="2 3" key="2">
    <citation type="submission" date="2018-12" db="EMBL/GenBank/DDBJ databases">
        <title>Rhizobacter gummiphilus sp. nov., a rubber-degrading bacterium isolated from the soil of a botanical garden in Japan.</title>
        <authorList>
            <person name="Shunsuke S.S."/>
        </authorList>
    </citation>
    <scope>NUCLEOTIDE SEQUENCE [LARGE SCALE GENOMIC DNA]</scope>
    <source>
        <strain evidence="2 3">S-16</strain>
    </source>
</reference>
<dbReference type="InterPro" id="IPR005302">
    <property type="entry name" value="MoCF_Sase_C"/>
</dbReference>
<dbReference type="InterPro" id="IPR005303">
    <property type="entry name" value="MOCOS_middle"/>
</dbReference>
<dbReference type="EMBL" id="QUSW01000001">
    <property type="protein sequence ID" value="RQP26488.1"/>
    <property type="molecule type" value="Genomic_DNA"/>
</dbReference>
<dbReference type="Pfam" id="PF03473">
    <property type="entry name" value="MOSC"/>
    <property type="match status" value="1"/>
</dbReference>
<proteinExistence type="predicted"/>